<comment type="caution">
    <text evidence="1">The sequence shown here is derived from an EMBL/GenBank/DDBJ whole genome shotgun (WGS) entry which is preliminary data.</text>
</comment>
<dbReference type="Proteomes" id="UP000681722">
    <property type="component" value="Unassembled WGS sequence"/>
</dbReference>
<gene>
    <name evidence="1" type="ORF">GPM918_LOCUS28411</name>
    <name evidence="2" type="ORF">SRO942_LOCUS28911</name>
</gene>
<reference evidence="1" key="1">
    <citation type="submission" date="2021-02" db="EMBL/GenBank/DDBJ databases">
        <authorList>
            <person name="Nowell W R."/>
        </authorList>
    </citation>
    <scope>NUCLEOTIDE SEQUENCE</scope>
</reference>
<dbReference type="Proteomes" id="UP000663829">
    <property type="component" value="Unassembled WGS sequence"/>
</dbReference>
<organism evidence="1 3">
    <name type="scientific">Didymodactylos carnosus</name>
    <dbReference type="NCBI Taxonomy" id="1234261"/>
    <lineage>
        <taxon>Eukaryota</taxon>
        <taxon>Metazoa</taxon>
        <taxon>Spiralia</taxon>
        <taxon>Gnathifera</taxon>
        <taxon>Rotifera</taxon>
        <taxon>Eurotatoria</taxon>
        <taxon>Bdelloidea</taxon>
        <taxon>Philodinida</taxon>
        <taxon>Philodinidae</taxon>
        <taxon>Didymodactylos</taxon>
    </lineage>
</organism>
<evidence type="ECO:0000313" key="3">
    <source>
        <dbReference type="Proteomes" id="UP000663829"/>
    </source>
</evidence>
<sequence>MIHSTPLHPESSLSTQTGVSKILSSAALADTSTTTITTTSISRVAIISPATTGHSSSDAGGSLPECSIGDIKYDTSNIKFFLKNQPGKYTLVDNPRVNTVKPSACWTRFAVKDKNDRNITIEKFA</sequence>
<protein>
    <submittedName>
        <fullName evidence="1">Uncharacterized protein</fullName>
    </submittedName>
</protein>
<dbReference type="EMBL" id="CAJNOQ010012380">
    <property type="protein sequence ID" value="CAF1298706.1"/>
    <property type="molecule type" value="Genomic_DNA"/>
</dbReference>
<name>A0A815DIE6_9BILA</name>
<keyword evidence="3" id="KW-1185">Reference proteome</keyword>
<dbReference type="OrthoDB" id="10061946at2759"/>
<accession>A0A815DIE6</accession>
<evidence type="ECO:0000313" key="1">
    <source>
        <dbReference type="EMBL" id="CAF1298706.1"/>
    </source>
</evidence>
<evidence type="ECO:0000313" key="2">
    <source>
        <dbReference type="EMBL" id="CAF4118465.1"/>
    </source>
</evidence>
<dbReference type="AlphaFoldDB" id="A0A815DIE6"/>
<dbReference type="EMBL" id="CAJOBC010036334">
    <property type="protein sequence ID" value="CAF4118465.1"/>
    <property type="molecule type" value="Genomic_DNA"/>
</dbReference>
<proteinExistence type="predicted"/>